<evidence type="ECO:0008006" key="12">
    <source>
        <dbReference type="Google" id="ProtNLM"/>
    </source>
</evidence>
<evidence type="ECO:0000256" key="5">
    <source>
        <dbReference type="ARBA" id="ARBA00022989"/>
    </source>
</evidence>
<reference evidence="11" key="1">
    <citation type="journal article" date="2019" name="Int. J. Syst. Evol. Microbiol.">
        <title>The Global Catalogue of Microorganisms (GCM) 10K type strain sequencing project: providing services to taxonomists for standard genome sequencing and annotation.</title>
        <authorList>
            <consortium name="The Broad Institute Genomics Platform"/>
            <consortium name="The Broad Institute Genome Sequencing Center for Infectious Disease"/>
            <person name="Wu L."/>
            <person name="Ma J."/>
        </authorList>
    </citation>
    <scope>NUCLEOTIDE SEQUENCE [LARGE SCALE GENOMIC DNA]</scope>
    <source>
        <strain evidence="11">NBRC 105830</strain>
    </source>
</reference>
<evidence type="ECO:0000313" key="10">
    <source>
        <dbReference type="EMBL" id="GMA18576.1"/>
    </source>
</evidence>
<feature type="transmembrane region" description="Helical" evidence="7">
    <location>
        <begin position="630"/>
        <end position="651"/>
    </location>
</feature>
<keyword evidence="3" id="KW-1003">Cell membrane</keyword>
<dbReference type="EMBL" id="BSUJ01000001">
    <property type="protein sequence ID" value="GMA18576.1"/>
    <property type="molecule type" value="Genomic_DNA"/>
</dbReference>
<feature type="domain" description="Bacterial type II secretion system protein E" evidence="8">
    <location>
        <begin position="70"/>
        <end position="344"/>
    </location>
</feature>
<evidence type="ECO:0000256" key="3">
    <source>
        <dbReference type="ARBA" id="ARBA00022475"/>
    </source>
</evidence>
<keyword evidence="6 7" id="KW-0472">Membrane</keyword>
<dbReference type="Proteomes" id="UP001157109">
    <property type="component" value="Unassembled WGS sequence"/>
</dbReference>
<feature type="domain" description="Type II secretion system protein GspF" evidence="9">
    <location>
        <begin position="525"/>
        <end position="650"/>
    </location>
</feature>
<dbReference type="InterPro" id="IPR050921">
    <property type="entry name" value="T4SS_GSP_E_ATPase"/>
</dbReference>
<evidence type="ECO:0000256" key="2">
    <source>
        <dbReference type="ARBA" id="ARBA00006611"/>
    </source>
</evidence>
<comment type="caution">
    <text evidence="10">The sequence shown here is derived from an EMBL/GenBank/DDBJ whole genome shotgun (WGS) entry which is preliminary data.</text>
</comment>
<dbReference type="PANTHER" id="PTHR30486">
    <property type="entry name" value="TWITCHING MOTILITY PROTEIN PILT"/>
    <property type="match status" value="1"/>
</dbReference>
<keyword evidence="4 7" id="KW-0812">Transmembrane</keyword>
<sequence>MTALAVIESEVRELIRRSGVDPVRDRSGVVTLVRDVIDDYETRSVHGGLPLLRDVDGVLKSVLDSVSGYGPLQPYFDDPLVEEIWINEPTKVFVARAGISELTSTILTADGVRDLVERMLKSSGRRVDLSSPFVDATLPDGSRLHVVIPDITREHWQVNIRRFVVKATHLDDLVRLGTLTEQAAAFLGAAVASGLNVLVAGGTQAGKTTLLNCLAAAIPATERVITCEEVFEMKLPLRDVAAMQCRQPSLEGTGEVPLRRLVKEALRMRPSRIIVGEVRQEESLDLLISLNSGVPGMATVHANSAREAITKMCTLPLLAGENVGSRFVVPTVASSIDIVVHAALERDGRRRVREIAAVPGRVEGDVIEMAELFVQRDGQLVRADGFPPHLDRFERAGFDVAGLLRGRPRERPAPRSGHGPRPVLHLLVLLAGRAGAGARGRHGRLARLADDLAQAELCSVTATQLVIGSVVVGFLVLALVLLLTSVPAIAACFAVMAGMAPVVAVRARARRRRRLLRDVWPEVVDNVASGVRAGLALPEALAQLGVRGPEALRPAFAAFGDDYRLTGRFNDCLDALKERLSDPVADRLVESLRIAREVGGTDLGTLLRTLSSFLREDARTRAELETRQGWTVNAARLAVASPWLVLGTMMLRPSSVAAYGTWTGALVLAAGAGVTLLAYHLMVRIGRLSEEPRVLR</sequence>
<feature type="transmembrane region" description="Helical" evidence="7">
    <location>
        <begin position="488"/>
        <end position="507"/>
    </location>
</feature>
<protein>
    <recommendedName>
        <fullName evidence="12">Pilus assembly protein CpaF</fullName>
    </recommendedName>
</protein>
<proteinExistence type="inferred from homology"/>
<name>A0ABQ6HJ94_9MICO</name>
<evidence type="ECO:0000259" key="8">
    <source>
        <dbReference type="Pfam" id="PF00437"/>
    </source>
</evidence>
<evidence type="ECO:0000256" key="7">
    <source>
        <dbReference type="SAM" id="Phobius"/>
    </source>
</evidence>
<dbReference type="Gene3D" id="3.40.50.300">
    <property type="entry name" value="P-loop containing nucleotide triphosphate hydrolases"/>
    <property type="match status" value="1"/>
</dbReference>
<dbReference type="SUPFAM" id="SSF52540">
    <property type="entry name" value="P-loop containing nucleoside triphosphate hydrolases"/>
    <property type="match status" value="1"/>
</dbReference>
<evidence type="ECO:0000256" key="6">
    <source>
        <dbReference type="ARBA" id="ARBA00023136"/>
    </source>
</evidence>
<evidence type="ECO:0000259" key="9">
    <source>
        <dbReference type="Pfam" id="PF00482"/>
    </source>
</evidence>
<dbReference type="PANTHER" id="PTHR30486:SF15">
    <property type="entry name" value="TYPE II_IV SECRETION SYSTEM ATPASE"/>
    <property type="match status" value="1"/>
</dbReference>
<organism evidence="10 11">
    <name type="scientific">Arsenicicoccus piscis</name>
    <dbReference type="NCBI Taxonomy" id="673954"/>
    <lineage>
        <taxon>Bacteria</taxon>
        <taxon>Bacillati</taxon>
        <taxon>Actinomycetota</taxon>
        <taxon>Actinomycetes</taxon>
        <taxon>Micrococcales</taxon>
        <taxon>Intrasporangiaceae</taxon>
        <taxon>Arsenicicoccus</taxon>
    </lineage>
</organism>
<evidence type="ECO:0000256" key="4">
    <source>
        <dbReference type="ARBA" id="ARBA00022692"/>
    </source>
</evidence>
<accession>A0ABQ6HJ94</accession>
<evidence type="ECO:0000313" key="11">
    <source>
        <dbReference type="Proteomes" id="UP001157109"/>
    </source>
</evidence>
<comment type="subcellular location">
    <subcellularLocation>
        <location evidence="1">Cell membrane</location>
        <topology evidence="1">Multi-pass membrane protein</topology>
    </subcellularLocation>
</comment>
<keyword evidence="11" id="KW-1185">Reference proteome</keyword>
<gene>
    <name evidence="10" type="ORF">GCM10025862_05970</name>
</gene>
<dbReference type="InterPro" id="IPR018076">
    <property type="entry name" value="T2SS_GspF_dom"/>
</dbReference>
<dbReference type="Pfam" id="PF00482">
    <property type="entry name" value="T2SSF"/>
    <property type="match status" value="1"/>
</dbReference>
<dbReference type="CDD" id="cd01130">
    <property type="entry name" value="VirB11-like_ATPase"/>
    <property type="match status" value="1"/>
</dbReference>
<feature type="transmembrane region" description="Helical" evidence="7">
    <location>
        <begin position="657"/>
        <end position="679"/>
    </location>
</feature>
<comment type="similarity">
    <text evidence="2">Belongs to the GSP E family.</text>
</comment>
<keyword evidence="5 7" id="KW-1133">Transmembrane helix</keyword>
<dbReference type="InterPro" id="IPR027417">
    <property type="entry name" value="P-loop_NTPase"/>
</dbReference>
<evidence type="ECO:0000256" key="1">
    <source>
        <dbReference type="ARBA" id="ARBA00004651"/>
    </source>
</evidence>
<dbReference type="Pfam" id="PF00437">
    <property type="entry name" value="T2SSE"/>
    <property type="match status" value="1"/>
</dbReference>
<dbReference type="Gene3D" id="3.30.450.380">
    <property type="match status" value="1"/>
</dbReference>
<dbReference type="InterPro" id="IPR001482">
    <property type="entry name" value="T2SS/T4SS_dom"/>
</dbReference>